<dbReference type="GO" id="GO:0005739">
    <property type="term" value="C:mitochondrion"/>
    <property type="evidence" value="ECO:0007669"/>
    <property type="project" value="UniProtKB-SubCell"/>
</dbReference>
<feature type="domain" description="Lipoyl synthase N-terminal" evidence="4">
    <location>
        <begin position="18"/>
        <end position="56"/>
    </location>
</feature>
<dbReference type="AlphaFoldDB" id="T0ZAY9"/>
<dbReference type="InterPro" id="IPR003698">
    <property type="entry name" value="Lipoyl_synth"/>
</dbReference>
<evidence type="ECO:0000256" key="1">
    <source>
        <dbReference type="ARBA" id="ARBA00001966"/>
    </source>
</evidence>
<comment type="caution">
    <text evidence="5">The sequence shown here is derived from an EMBL/GenBank/DDBJ whole genome shotgun (WGS) entry which is preliminary data.</text>
</comment>
<dbReference type="GO" id="GO:0016992">
    <property type="term" value="F:lipoate synthase activity"/>
    <property type="evidence" value="ECO:0007669"/>
    <property type="project" value="InterPro"/>
</dbReference>
<accession>T0ZAY9</accession>
<protein>
    <submittedName>
        <fullName evidence="5">Lipoic acid synthetase</fullName>
    </submittedName>
</protein>
<feature type="non-terminal residue" evidence="5">
    <location>
        <position position="117"/>
    </location>
</feature>
<evidence type="ECO:0000256" key="2">
    <source>
        <dbReference type="ARBA" id="ARBA00004173"/>
    </source>
</evidence>
<dbReference type="InterPro" id="IPR031691">
    <property type="entry name" value="LIAS_N"/>
</dbReference>
<keyword evidence="3" id="KW-0408">Iron</keyword>
<evidence type="ECO:0000256" key="3">
    <source>
        <dbReference type="ARBA" id="ARBA00022485"/>
    </source>
</evidence>
<reference evidence="5" key="1">
    <citation type="submission" date="2013-08" db="EMBL/GenBank/DDBJ databases">
        <authorList>
            <person name="Mendez C."/>
            <person name="Richter M."/>
            <person name="Ferrer M."/>
            <person name="Sanchez J."/>
        </authorList>
    </citation>
    <scope>NUCLEOTIDE SEQUENCE</scope>
</reference>
<organism evidence="5">
    <name type="scientific">mine drainage metagenome</name>
    <dbReference type="NCBI Taxonomy" id="410659"/>
    <lineage>
        <taxon>unclassified sequences</taxon>
        <taxon>metagenomes</taxon>
        <taxon>ecological metagenomes</taxon>
    </lineage>
</organism>
<dbReference type="EMBL" id="AUZY01009344">
    <property type="protein sequence ID" value="EQD42233.1"/>
    <property type="molecule type" value="Genomic_DNA"/>
</dbReference>
<sequence>MGRAPVASSTATVPTPDGPRLPAWIRIRPPAGARYEGVRALLDGLGLGTVCREAHCPNLSECWGAGTATLMLLGTDCTRRCAFCAVRTHWPQGAVDPTEPDRVARAVAEWGLRYVVL</sequence>
<comment type="subcellular location">
    <subcellularLocation>
        <location evidence="2">Mitochondrion</location>
    </subcellularLocation>
</comment>
<gene>
    <name evidence="5" type="ORF">B1B_14148</name>
</gene>
<dbReference type="GO" id="GO:0051539">
    <property type="term" value="F:4 iron, 4 sulfur cluster binding"/>
    <property type="evidence" value="ECO:0007669"/>
    <property type="project" value="UniProtKB-KW"/>
</dbReference>
<keyword evidence="3" id="KW-0004">4Fe-4S</keyword>
<dbReference type="PANTHER" id="PTHR10949">
    <property type="entry name" value="LIPOYL SYNTHASE"/>
    <property type="match status" value="1"/>
</dbReference>
<evidence type="ECO:0000313" key="5">
    <source>
        <dbReference type="EMBL" id="EQD42233.1"/>
    </source>
</evidence>
<keyword evidence="3" id="KW-0479">Metal-binding</keyword>
<evidence type="ECO:0000259" key="4">
    <source>
        <dbReference type="Pfam" id="PF16881"/>
    </source>
</evidence>
<dbReference type="SUPFAM" id="SSF102114">
    <property type="entry name" value="Radical SAM enzymes"/>
    <property type="match status" value="1"/>
</dbReference>
<dbReference type="InterPro" id="IPR058240">
    <property type="entry name" value="rSAM_sf"/>
</dbReference>
<dbReference type="Pfam" id="PF16881">
    <property type="entry name" value="LIAS_N"/>
    <property type="match status" value="1"/>
</dbReference>
<keyword evidence="3" id="KW-0411">Iron-sulfur</keyword>
<dbReference type="PANTHER" id="PTHR10949:SF0">
    <property type="entry name" value="LIPOYL SYNTHASE, MITOCHONDRIAL"/>
    <property type="match status" value="1"/>
</dbReference>
<reference evidence="5" key="2">
    <citation type="journal article" date="2014" name="ISME J.">
        <title>Microbial stratification in low pH oxic and suboxic macroscopic growths along an acid mine drainage.</title>
        <authorList>
            <person name="Mendez-Garcia C."/>
            <person name="Mesa V."/>
            <person name="Sprenger R.R."/>
            <person name="Richter M."/>
            <person name="Diez M.S."/>
            <person name="Solano J."/>
            <person name="Bargiela R."/>
            <person name="Golyshina O.V."/>
            <person name="Manteca A."/>
            <person name="Ramos J.L."/>
            <person name="Gallego J.R."/>
            <person name="Llorente I."/>
            <person name="Martins Dos Santos V.A."/>
            <person name="Jensen O.N."/>
            <person name="Pelaez A.I."/>
            <person name="Sanchez J."/>
            <person name="Ferrer M."/>
        </authorList>
    </citation>
    <scope>NUCLEOTIDE SEQUENCE</scope>
</reference>
<comment type="cofactor">
    <cofactor evidence="1">
        <name>[4Fe-4S] cluster</name>
        <dbReference type="ChEBI" id="CHEBI:49883"/>
    </cofactor>
</comment>
<name>T0ZAY9_9ZZZZ</name>
<proteinExistence type="predicted"/>